<dbReference type="Proteomes" id="UP000438476">
    <property type="component" value="Unassembled WGS sequence"/>
</dbReference>
<protein>
    <recommendedName>
        <fullName evidence="2">TPM domain-containing protein</fullName>
    </recommendedName>
</protein>
<feature type="transmembrane region" description="Helical" evidence="1">
    <location>
        <begin position="86"/>
        <end position="108"/>
    </location>
</feature>
<keyword evidence="4" id="KW-1185">Reference proteome</keyword>
<dbReference type="OrthoDB" id="5825388at2"/>
<evidence type="ECO:0000256" key="1">
    <source>
        <dbReference type="SAM" id="Phobius"/>
    </source>
</evidence>
<dbReference type="AlphaFoldDB" id="A0A6I4T6F7"/>
<keyword evidence="1" id="KW-0472">Membrane</keyword>
<sequence length="226" mass="24683">MVMVTLTEQDHAIVREAVAQAELKSSGEIVTIITDQSDTYGDIALAWAAAVSLTLLTILSFEHAFLLDWYAGLHDAWNAAWLPADLFAMAAGVGIFSFLIVWLAQLWLPLRFAMVPGRVKDARVQDRAIDLFRVGAENLTSGRTGILIYLSMREHRAEILADEAIAAKVPPETWGDAMGAMLGHMKEGRIADGLAAAVSEVGDVLAEHLPRADDDENELPDRLIHL</sequence>
<keyword evidence="1" id="KW-0812">Transmembrane</keyword>
<accession>A0A6I4T6F7</accession>
<evidence type="ECO:0000313" key="4">
    <source>
        <dbReference type="Proteomes" id="UP000438476"/>
    </source>
</evidence>
<comment type="caution">
    <text evidence="3">The sequence shown here is derived from an EMBL/GenBank/DDBJ whole genome shotgun (WGS) entry which is preliminary data.</text>
</comment>
<reference evidence="3 4" key="1">
    <citation type="submission" date="2019-12" db="EMBL/GenBank/DDBJ databases">
        <title>Genomic-based taxomic classification of the family Erythrobacteraceae.</title>
        <authorList>
            <person name="Xu L."/>
        </authorList>
    </citation>
    <scope>NUCLEOTIDE SEQUENCE [LARGE SCALE GENOMIC DNA]</scope>
    <source>
        <strain evidence="3 4">LMG 29518</strain>
    </source>
</reference>
<dbReference type="PANTHER" id="PTHR30373:SF8">
    <property type="entry name" value="BLL7265 PROTEIN"/>
    <property type="match status" value="1"/>
</dbReference>
<dbReference type="Pfam" id="PF04536">
    <property type="entry name" value="TPM_phosphatase"/>
    <property type="match status" value="1"/>
</dbReference>
<organism evidence="3 4">
    <name type="scientific">Altericroceibacterium endophyticum</name>
    <dbReference type="NCBI Taxonomy" id="1808508"/>
    <lineage>
        <taxon>Bacteria</taxon>
        <taxon>Pseudomonadati</taxon>
        <taxon>Pseudomonadota</taxon>
        <taxon>Alphaproteobacteria</taxon>
        <taxon>Sphingomonadales</taxon>
        <taxon>Erythrobacteraceae</taxon>
        <taxon>Altericroceibacterium</taxon>
    </lineage>
</organism>
<evidence type="ECO:0000313" key="3">
    <source>
        <dbReference type="EMBL" id="MXO66794.1"/>
    </source>
</evidence>
<dbReference type="PANTHER" id="PTHR30373">
    <property type="entry name" value="UPF0603 PROTEIN YGCG"/>
    <property type="match status" value="1"/>
</dbReference>
<keyword evidence="1" id="KW-1133">Transmembrane helix</keyword>
<dbReference type="EMBL" id="WTYT01000006">
    <property type="protein sequence ID" value="MXO66794.1"/>
    <property type="molecule type" value="Genomic_DNA"/>
</dbReference>
<dbReference type="InterPro" id="IPR007621">
    <property type="entry name" value="TPM_dom"/>
</dbReference>
<evidence type="ECO:0000259" key="2">
    <source>
        <dbReference type="Pfam" id="PF04536"/>
    </source>
</evidence>
<gene>
    <name evidence="3" type="ORF">GRI91_13595</name>
</gene>
<feature type="transmembrane region" description="Helical" evidence="1">
    <location>
        <begin position="44"/>
        <end position="66"/>
    </location>
</feature>
<name>A0A6I4T6F7_9SPHN</name>
<proteinExistence type="predicted"/>
<dbReference type="Gene3D" id="3.10.310.50">
    <property type="match status" value="1"/>
</dbReference>
<feature type="domain" description="TPM" evidence="2">
    <location>
        <begin position="119"/>
        <end position="203"/>
    </location>
</feature>